<reference evidence="2 3" key="3">
    <citation type="submission" date="2020-08" db="EMBL/GenBank/DDBJ databases">
        <title>Genomic Encyclopedia of Type Strains, Phase IV (KMG-IV): sequencing the most valuable type-strain genomes for metagenomic binning, comparative biology and taxonomic classification.</title>
        <authorList>
            <person name="Goeker M."/>
        </authorList>
    </citation>
    <scope>NUCLEOTIDE SEQUENCE [LARGE SCALE GENOMIC DNA]</scope>
    <source>
        <strain evidence="2 3">DSM 24105</strain>
    </source>
</reference>
<reference evidence="1" key="4">
    <citation type="submission" date="2023-01" db="EMBL/GenBank/DDBJ databases">
        <title>Draft genome sequence of Methylobacterium brachythecii strain NBRC 107710.</title>
        <authorList>
            <person name="Sun Q."/>
            <person name="Mori K."/>
        </authorList>
    </citation>
    <scope>NUCLEOTIDE SEQUENCE</scope>
    <source>
        <strain evidence="1">NBRC 107710</strain>
    </source>
</reference>
<evidence type="ECO:0000313" key="1">
    <source>
        <dbReference type="EMBL" id="GLS46955.1"/>
    </source>
</evidence>
<dbReference type="AlphaFoldDB" id="A0A7W6ALF9"/>
<protein>
    <submittedName>
        <fullName evidence="2">Uncharacterized protein</fullName>
    </submittedName>
</protein>
<accession>A0A7W6ALF9</accession>
<dbReference type="Proteomes" id="UP000517759">
    <property type="component" value="Unassembled WGS sequence"/>
</dbReference>
<organism evidence="2 3">
    <name type="scientific">Methylobacterium brachythecii</name>
    <dbReference type="NCBI Taxonomy" id="1176177"/>
    <lineage>
        <taxon>Bacteria</taxon>
        <taxon>Pseudomonadati</taxon>
        <taxon>Pseudomonadota</taxon>
        <taxon>Alphaproteobacteria</taxon>
        <taxon>Hyphomicrobiales</taxon>
        <taxon>Methylobacteriaceae</taxon>
        <taxon>Methylobacterium</taxon>
    </lineage>
</organism>
<evidence type="ECO:0000313" key="2">
    <source>
        <dbReference type="EMBL" id="MBB3905618.1"/>
    </source>
</evidence>
<dbReference type="RefSeq" id="WP_183513702.1">
    <property type="nucleotide sequence ID" value="NZ_BSPG01000064.1"/>
</dbReference>
<reference evidence="1" key="1">
    <citation type="journal article" date="2014" name="Int. J. Syst. Evol. Microbiol.">
        <title>Complete genome of a new Firmicutes species belonging to the dominant human colonic microbiota ('Ruminococcus bicirculans') reveals two chromosomes and a selective capacity to utilize plant glucans.</title>
        <authorList>
            <consortium name="NISC Comparative Sequencing Program"/>
            <person name="Wegmann U."/>
            <person name="Louis P."/>
            <person name="Goesmann A."/>
            <person name="Henrissat B."/>
            <person name="Duncan S.H."/>
            <person name="Flint H.J."/>
        </authorList>
    </citation>
    <scope>NUCLEOTIDE SEQUENCE</scope>
    <source>
        <strain evidence="1">NBRC 107710</strain>
    </source>
</reference>
<evidence type="ECO:0000313" key="3">
    <source>
        <dbReference type="Proteomes" id="UP000517759"/>
    </source>
</evidence>
<reference evidence="4" key="2">
    <citation type="journal article" date="2019" name="Int. J. Syst. Evol. Microbiol.">
        <title>The Global Catalogue of Microorganisms (GCM) 10K type strain sequencing project: providing services to taxonomists for standard genome sequencing and annotation.</title>
        <authorList>
            <consortium name="The Broad Institute Genomics Platform"/>
            <consortium name="The Broad Institute Genome Sequencing Center for Infectious Disease"/>
            <person name="Wu L."/>
            <person name="Ma J."/>
        </authorList>
    </citation>
    <scope>NUCLEOTIDE SEQUENCE [LARGE SCALE GENOMIC DNA]</scope>
    <source>
        <strain evidence="4">NBRC 107710</strain>
    </source>
</reference>
<sequence>MSEPDPIRRGLARQKPVYRALILDAEEKVLRTEVLFAQTDAEALAMARALAWQFDIELWDGLRFIEQIAAGAGQK</sequence>
<proteinExistence type="predicted"/>
<comment type="caution">
    <text evidence="2">The sequence shown here is derived from an EMBL/GenBank/DDBJ whole genome shotgun (WGS) entry which is preliminary data.</text>
</comment>
<evidence type="ECO:0000313" key="4">
    <source>
        <dbReference type="Proteomes" id="UP001156881"/>
    </source>
</evidence>
<gene>
    <name evidence="1" type="ORF">GCM10007884_49550</name>
    <name evidence="2" type="ORF">GGR33_005159</name>
</gene>
<dbReference type="Proteomes" id="UP001156881">
    <property type="component" value="Unassembled WGS sequence"/>
</dbReference>
<name>A0A7W6ALF9_9HYPH</name>
<dbReference type="EMBL" id="JACIDN010000015">
    <property type="protein sequence ID" value="MBB3905618.1"/>
    <property type="molecule type" value="Genomic_DNA"/>
</dbReference>
<dbReference type="EMBL" id="BSPG01000064">
    <property type="protein sequence ID" value="GLS46955.1"/>
    <property type="molecule type" value="Genomic_DNA"/>
</dbReference>
<keyword evidence="4" id="KW-1185">Reference proteome</keyword>